<evidence type="ECO:0000313" key="3">
    <source>
        <dbReference type="Proteomes" id="UP000593571"/>
    </source>
</evidence>
<dbReference type="PANTHER" id="PTHR28398">
    <property type="entry name" value="SYNAPTONEMAL COMPLEX CENTRAL ELEMENT PROTEIN 2"/>
    <property type="match status" value="1"/>
</dbReference>
<dbReference type="GO" id="GO:0000801">
    <property type="term" value="C:central element"/>
    <property type="evidence" value="ECO:0007669"/>
    <property type="project" value="InterPro"/>
</dbReference>
<dbReference type="GO" id="GO:0007130">
    <property type="term" value="P:synaptonemal complex assembly"/>
    <property type="evidence" value="ECO:0007669"/>
    <property type="project" value="InterPro"/>
</dbReference>
<organism evidence="2 3">
    <name type="scientific">Rousettus aegyptiacus</name>
    <name type="common">Egyptian fruit bat</name>
    <name type="synonym">Pteropus aegyptiacus</name>
    <dbReference type="NCBI Taxonomy" id="9407"/>
    <lineage>
        <taxon>Eukaryota</taxon>
        <taxon>Metazoa</taxon>
        <taxon>Chordata</taxon>
        <taxon>Craniata</taxon>
        <taxon>Vertebrata</taxon>
        <taxon>Euteleostomi</taxon>
        <taxon>Mammalia</taxon>
        <taxon>Eutheria</taxon>
        <taxon>Laurasiatheria</taxon>
        <taxon>Chiroptera</taxon>
        <taxon>Yinpterochiroptera</taxon>
        <taxon>Pteropodoidea</taxon>
        <taxon>Pteropodidae</taxon>
        <taxon>Rousettinae</taxon>
        <taxon>Rousettus</taxon>
    </lineage>
</organism>
<comment type="caution">
    <text evidence="2">The sequence shown here is derived from an EMBL/GenBank/DDBJ whole genome shotgun (WGS) entry which is preliminary data.</text>
</comment>
<dbReference type="InterPro" id="IPR034609">
    <property type="entry name" value="Syce2"/>
</dbReference>
<feature type="region of interest" description="Disordered" evidence="1">
    <location>
        <begin position="1"/>
        <end position="47"/>
    </location>
</feature>
<protein>
    <submittedName>
        <fullName evidence="2">Synaptonemal complex central element protein 2</fullName>
    </submittedName>
</protein>
<keyword evidence="3" id="KW-1185">Reference proteome</keyword>
<evidence type="ECO:0000313" key="2">
    <source>
        <dbReference type="EMBL" id="KAF6402626.1"/>
    </source>
</evidence>
<proteinExistence type="predicted"/>
<sequence>MSYVEYKDQEPQPLGESKEQQQGEESREQEAGRGPASANRQPMMLEGKSGPYFSSLDSSIEILKKRAQELIDNINESRQKDHALMTNFRDSLKIKRSWRRGCISFIITTTRSFRKSSRSSPRKWRRSAIWKQSSNKCATQWKPCTKTCVSSQRLLLWKNRPTKMANADSF</sequence>
<gene>
    <name evidence="2" type="ORF">HJG63_018751</name>
</gene>
<feature type="compositionally biased region" description="Basic and acidic residues" evidence="1">
    <location>
        <begin position="1"/>
        <end position="31"/>
    </location>
</feature>
<evidence type="ECO:0000256" key="1">
    <source>
        <dbReference type="SAM" id="MobiDB-lite"/>
    </source>
</evidence>
<dbReference type="PANTHER" id="PTHR28398:SF1">
    <property type="entry name" value="SYNAPTONEMAL COMPLEX CENTRAL ELEMENT PROTEIN 2"/>
    <property type="match status" value="1"/>
</dbReference>
<dbReference type="AlphaFoldDB" id="A0A7J8BVY0"/>
<dbReference type="EMBL" id="JACASE010000016">
    <property type="protein sequence ID" value="KAF6402626.1"/>
    <property type="molecule type" value="Genomic_DNA"/>
</dbReference>
<accession>A0A7J8BVY0</accession>
<name>A0A7J8BVY0_ROUAE</name>
<reference evidence="2 3" key="1">
    <citation type="journal article" date="2020" name="Nature">
        <title>Six reference-quality genomes reveal evolution of bat adaptations.</title>
        <authorList>
            <person name="Jebb D."/>
            <person name="Huang Z."/>
            <person name="Pippel M."/>
            <person name="Hughes G.M."/>
            <person name="Lavrichenko K."/>
            <person name="Devanna P."/>
            <person name="Winkler S."/>
            <person name="Jermiin L.S."/>
            <person name="Skirmuntt E.C."/>
            <person name="Katzourakis A."/>
            <person name="Burkitt-Gray L."/>
            <person name="Ray D.A."/>
            <person name="Sullivan K.A.M."/>
            <person name="Roscito J.G."/>
            <person name="Kirilenko B.M."/>
            <person name="Davalos L.M."/>
            <person name="Corthals A.P."/>
            <person name="Power M.L."/>
            <person name="Jones G."/>
            <person name="Ransome R.D."/>
            <person name="Dechmann D.K.N."/>
            <person name="Locatelli A.G."/>
            <person name="Puechmaille S.J."/>
            <person name="Fedrigo O."/>
            <person name="Jarvis E.D."/>
            <person name="Hiller M."/>
            <person name="Vernes S.C."/>
            <person name="Myers E.W."/>
            <person name="Teeling E.C."/>
        </authorList>
    </citation>
    <scope>NUCLEOTIDE SEQUENCE [LARGE SCALE GENOMIC DNA]</scope>
    <source>
        <strain evidence="2">MRouAeg1</strain>
        <tissue evidence="2">Muscle</tissue>
    </source>
</reference>
<dbReference type="Proteomes" id="UP000593571">
    <property type="component" value="Unassembled WGS sequence"/>
</dbReference>